<evidence type="ECO:0000256" key="14">
    <source>
        <dbReference type="PIRSR" id="PIRSR000362-1"/>
    </source>
</evidence>
<keyword evidence="6" id="KW-0813">Transport</keyword>
<dbReference type="FunFam" id="3.50.50.60:FF:000229">
    <property type="entry name" value="NADPH:adrenodoxin oxidoreductase, mitochondrial"/>
    <property type="match status" value="1"/>
</dbReference>
<comment type="subcellular location">
    <subcellularLocation>
        <location evidence="13">Mitochondrion</location>
    </subcellularLocation>
</comment>
<keyword evidence="7 13" id="KW-0285">Flavoprotein</keyword>
<dbReference type="EC" id="1.18.1.6" evidence="4 13"/>
<dbReference type="GO" id="GO:0005739">
    <property type="term" value="C:mitochondrion"/>
    <property type="evidence" value="ECO:0007669"/>
    <property type="project" value="UniProtKB-SubCell"/>
</dbReference>
<keyword evidence="18" id="KW-1185">Reference proteome</keyword>
<feature type="binding site" evidence="14">
    <location>
        <position position="109"/>
    </location>
    <ligand>
        <name>FAD</name>
        <dbReference type="ChEBI" id="CHEBI:57692"/>
    </ligand>
</feature>
<dbReference type="PRINTS" id="PR00419">
    <property type="entry name" value="ADXRDTASE"/>
</dbReference>
<evidence type="ECO:0000256" key="3">
    <source>
        <dbReference type="ARBA" id="ARBA00008312"/>
    </source>
</evidence>
<evidence type="ECO:0000256" key="1">
    <source>
        <dbReference type="ARBA" id="ARBA00001974"/>
    </source>
</evidence>
<dbReference type="InterPro" id="IPR036188">
    <property type="entry name" value="FAD/NAD-bd_sf"/>
</dbReference>
<keyword evidence="8 13" id="KW-0274">FAD</keyword>
<comment type="catalytic activity">
    <reaction evidence="12 13">
        <text>2 reduced [adrenodoxin] + NADP(+) + H(+) = 2 oxidized [adrenodoxin] + NADPH</text>
        <dbReference type="Rhea" id="RHEA:42312"/>
        <dbReference type="Rhea" id="RHEA-COMP:9998"/>
        <dbReference type="Rhea" id="RHEA-COMP:9999"/>
        <dbReference type="ChEBI" id="CHEBI:15378"/>
        <dbReference type="ChEBI" id="CHEBI:33737"/>
        <dbReference type="ChEBI" id="CHEBI:33738"/>
        <dbReference type="ChEBI" id="CHEBI:57783"/>
        <dbReference type="ChEBI" id="CHEBI:58349"/>
        <dbReference type="EC" id="1.18.1.6"/>
    </reaction>
</comment>
<evidence type="ECO:0000256" key="2">
    <source>
        <dbReference type="ARBA" id="ARBA00004731"/>
    </source>
</evidence>
<accession>A0A6H5GZ54</accession>
<sequence>MLAKPRLFISLAKCSPGSLRLSHNFSTAGSESMKRICIVGSGPAGFYFAQNIFKKLPNVAVDVYEKLPVPFGLVRYGVAPDHPEVKNVINTFEKVASNKNFRFVGNVTLGRDLTFADLKNAYDSVVLAYGCSHDKELGIPGERVPKVLSARRFVGWYNGLPEDRDLQVDLDCESVVILGQGNVAVDVARILLSPIDMLKGTDITEYSLEALAASRVKTVHLAGRRGPLQAAFTIKEFREMTKLPDVQTILDSSHFEGVEQLVPTLPRARKRLTELLLSTSKQKQSGYRSFKPTFLHKPVEILSSGTALESVRFELNSIDQEKGTVKGRGQFEKIDCGLVLRSIGYQGTCPDPDIPFDSTRGVVLKEDGICSTGWIHTGPTGVILSTMSDAYEQSNLLVEDLQKNNSPSRKHGFADIQSKLRSKGIVTVDFDGWRKIDSVEVERGATKGKPREKIVSIDKMLEIGGKT</sequence>
<comment type="cofactor">
    <cofactor evidence="1 13 14">
        <name>FAD</name>
        <dbReference type="ChEBI" id="CHEBI:57692"/>
    </cofactor>
</comment>
<evidence type="ECO:0000256" key="5">
    <source>
        <dbReference type="ARBA" id="ARBA00016287"/>
    </source>
</evidence>
<keyword evidence="13" id="KW-0496">Mitochondrion</keyword>
<dbReference type="InterPro" id="IPR055275">
    <property type="entry name" value="Ferredox_Rdtase"/>
</dbReference>
<keyword evidence="10" id="KW-0249">Electron transport</keyword>
<feature type="domain" description="FAD/NAD(P)-binding" evidence="16">
    <location>
        <begin position="35"/>
        <end position="191"/>
    </location>
</feature>
<evidence type="ECO:0000256" key="13">
    <source>
        <dbReference type="PIRNR" id="PIRNR000362"/>
    </source>
</evidence>
<dbReference type="Pfam" id="PF07992">
    <property type="entry name" value="Pyr_redox_2"/>
    <property type="match status" value="1"/>
</dbReference>
<name>A0A6H5GZ54_9HEMI</name>
<dbReference type="UniPathway" id="UPA00296"/>
<keyword evidence="9 13" id="KW-0521">NADP</keyword>
<dbReference type="AlphaFoldDB" id="A0A6H5GZ54"/>
<feature type="binding site" evidence="14">
    <location>
        <position position="65"/>
    </location>
    <ligand>
        <name>FAD</name>
        <dbReference type="ChEBI" id="CHEBI:57692"/>
    </ligand>
</feature>
<evidence type="ECO:0000256" key="8">
    <source>
        <dbReference type="ARBA" id="ARBA00022827"/>
    </source>
</evidence>
<evidence type="ECO:0000256" key="11">
    <source>
        <dbReference type="ARBA" id="ARBA00023002"/>
    </source>
</evidence>
<dbReference type="EMBL" id="CADCXU010020503">
    <property type="protein sequence ID" value="CAB0008644.1"/>
    <property type="molecule type" value="Genomic_DNA"/>
</dbReference>
<dbReference type="Gene3D" id="3.50.50.60">
    <property type="entry name" value="FAD/NAD(P)-binding domain"/>
    <property type="match status" value="1"/>
</dbReference>
<dbReference type="Proteomes" id="UP000479000">
    <property type="component" value="Unassembled WGS sequence"/>
</dbReference>
<reference evidence="17 18" key="1">
    <citation type="submission" date="2020-02" db="EMBL/GenBank/DDBJ databases">
        <authorList>
            <person name="Ferguson B K."/>
        </authorList>
    </citation>
    <scope>NUCLEOTIDE SEQUENCE [LARGE SCALE GENOMIC DNA]</scope>
</reference>
<dbReference type="GO" id="GO:0016491">
    <property type="term" value="F:oxidoreductase activity"/>
    <property type="evidence" value="ECO:0007669"/>
    <property type="project" value="UniProtKB-KW"/>
</dbReference>
<feature type="binding site" evidence="15">
    <location>
        <begin position="180"/>
        <end position="183"/>
    </location>
    <ligand>
        <name>NADP(+)</name>
        <dbReference type="ChEBI" id="CHEBI:58349"/>
    </ligand>
</feature>
<evidence type="ECO:0000256" key="9">
    <source>
        <dbReference type="ARBA" id="ARBA00022857"/>
    </source>
</evidence>
<dbReference type="OrthoDB" id="333024at2759"/>
<feature type="binding site" evidence="14">
    <location>
        <position position="73"/>
    </location>
    <ligand>
        <name>FAD</name>
        <dbReference type="ChEBI" id="CHEBI:57692"/>
    </ligand>
</feature>
<dbReference type="PANTHER" id="PTHR48467:SF1">
    <property type="entry name" value="GLUTAMATE SYNTHASE 1 [NADH], CHLOROPLASTIC-LIKE"/>
    <property type="match status" value="1"/>
</dbReference>
<evidence type="ECO:0000256" key="10">
    <source>
        <dbReference type="ARBA" id="ARBA00022982"/>
    </source>
</evidence>
<comment type="pathway">
    <text evidence="2">Steroid metabolism; cholesterol metabolism.</text>
</comment>
<dbReference type="InterPro" id="IPR021163">
    <property type="entry name" value="Ferredox_Rdtase_adrenod"/>
</dbReference>
<dbReference type="GO" id="GO:0008203">
    <property type="term" value="P:cholesterol metabolic process"/>
    <property type="evidence" value="ECO:0007669"/>
    <property type="project" value="UniProtKB-UniPathway"/>
</dbReference>
<gene>
    <name evidence="17" type="ORF">NTEN_LOCUS13890</name>
</gene>
<feature type="binding site" evidence="15">
    <location>
        <position position="236"/>
    </location>
    <ligand>
        <name>NADP(+)</name>
        <dbReference type="ChEBI" id="CHEBI:58349"/>
    </ligand>
</feature>
<evidence type="ECO:0000256" key="15">
    <source>
        <dbReference type="PIRSR" id="PIRSR000362-2"/>
    </source>
</evidence>
<feature type="binding site" evidence="15">
    <location>
        <position position="381"/>
    </location>
    <ligand>
        <name>NADP(+)</name>
        <dbReference type="ChEBI" id="CHEBI:58349"/>
    </ligand>
</feature>
<feature type="binding site" evidence="15">
    <location>
        <begin position="224"/>
        <end position="225"/>
    </location>
    <ligand>
        <name>NADP(+)</name>
        <dbReference type="ChEBI" id="CHEBI:58349"/>
    </ligand>
</feature>
<evidence type="ECO:0000256" key="7">
    <source>
        <dbReference type="ARBA" id="ARBA00022630"/>
    </source>
</evidence>
<feature type="binding site" evidence="14">
    <location>
        <position position="44"/>
    </location>
    <ligand>
        <name>FAD</name>
        <dbReference type="ChEBI" id="CHEBI:57692"/>
    </ligand>
</feature>
<comment type="similarity">
    <text evidence="3 13">Belongs to the ferredoxin--NADP reductase type 1 family.</text>
</comment>
<organism evidence="17 18">
    <name type="scientific">Nesidiocoris tenuis</name>
    <dbReference type="NCBI Taxonomy" id="355587"/>
    <lineage>
        <taxon>Eukaryota</taxon>
        <taxon>Metazoa</taxon>
        <taxon>Ecdysozoa</taxon>
        <taxon>Arthropoda</taxon>
        <taxon>Hexapoda</taxon>
        <taxon>Insecta</taxon>
        <taxon>Pterygota</taxon>
        <taxon>Neoptera</taxon>
        <taxon>Paraneoptera</taxon>
        <taxon>Hemiptera</taxon>
        <taxon>Heteroptera</taxon>
        <taxon>Panheteroptera</taxon>
        <taxon>Cimicomorpha</taxon>
        <taxon>Miridae</taxon>
        <taxon>Dicyphina</taxon>
        <taxon>Nesidiocoris</taxon>
    </lineage>
</organism>
<dbReference type="PANTHER" id="PTHR48467">
    <property type="entry name" value="GLUTAMATE SYNTHASE 1 [NADH], CHLOROPLASTIC-LIKE"/>
    <property type="match status" value="1"/>
</dbReference>
<protein>
    <recommendedName>
        <fullName evidence="5 13">NADPH:adrenodoxin oxidoreductase, mitochondrial</fullName>
        <ecNumber evidence="4 13">1.18.1.6</ecNumber>
    </recommendedName>
</protein>
<dbReference type="Gene3D" id="3.40.50.720">
    <property type="entry name" value="NAD(P)-binding Rossmann-like Domain"/>
    <property type="match status" value="1"/>
</dbReference>
<keyword evidence="11 13" id="KW-0560">Oxidoreductase</keyword>
<dbReference type="SUPFAM" id="SSF51971">
    <property type="entry name" value="Nucleotide-binding domain"/>
    <property type="match status" value="1"/>
</dbReference>
<evidence type="ECO:0000256" key="4">
    <source>
        <dbReference type="ARBA" id="ARBA00013219"/>
    </source>
</evidence>
<dbReference type="InterPro" id="IPR023753">
    <property type="entry name" value="FAD/NAD-binding_dom"/>
</dbReference>
<feature type="binding site" evidence="14">
    <location>
        <position position="374"/>
    </location>
    <ligand>
        <name>FAD</name>
        <dbReference type="ChEBI" id="CHEBI:57692"/>
    </ligand>
</feature>
<evidence type="ECO:0000313" key="17">
    <source>
        <dbReference type="EMBL" id="CAB0008644.1"/>
    </source>
</evidence>
<dbReference type="PIRSF" id="PIRSF000362">
    <property type="entry name" value="FNR"/>
    <property type="match status" value="1"/>
</dbReference>
<evidence type="ECO:0000256" key="12">
    <source>
        <dbReference type="ARBA" id="ARBA00048933"/>
    </source>
</evidence>
<evidence type="ECO:0000256" key="6">
    <source>
        <dbReference type="ARBA" id="ARBA00022448"/>
    </source>
</evidence>
<evidence type="ECO:0000259" key="16">
    <source>
        <dbReference type="Pfam" id="PF07992"/>
    </source>
</evidence>
<evidence type="ECO:0000313" key="18">
    <source>
        <dbReference type="Proteomes" id="UP000479000"/>
    </source>
</evidence>
<feature type="binding site" evidence="14">
    <location>
        <begin position="381"/>
        <end position="383"/>
    </location>
    <ligand>
        <name>FAD</name>
        <dbReference type="ChEBI" id="CHEBI:57692"/>
    </ligand>
</feature>
<proteinExistence type="inferred from homology"/>